<gene>
    <name evidence="2" type="ORF">Poli38472_003940</name>
</gene>
<keyword evidence="3" id="KW-1185">Reference proteome</keyword>
<accession>A0A8K1CMR7</accession>
<reference evidence="2" key="1">
    <citation type="submission" date="2019-03" db="EMBL/GenBank/DDBJ databases">
        <title>Long read genome sequence of the mycoparasitic Pythium oligandrum ATCC 38472 isolated from sugarbeet rhizosphere.</title>
        <authorList>
            <person name="Gaulin E."/>
        </authorList>
    </citation>
    <scope>NUCLEOTIDE SEQUENCE</scope>
    <source>
        <strain evidence="2">ATCC 38472_TT</strain>
    </source>
</reference>
<dbReference type="GO" id="GO:0005524">
    <property type="term" value="F:ATP binding"/>
    <property type="evidence" value="ECO:0007669"/>
    <property type="project" value="InterPro"/>
</dbReference>
<dbReference type="SUPFAM" id="SSF56112">
    <property type="entry name" value="Protein kinase-like (PK-like)"/>
    <property type="match status" value="1"/>
</dbReference>
<dbReference type="Gene3D" id="1.10.510.10">
    <property type="entry name" value="Transferase(Phosphotransferase) domain 1"/>
    <property type="match status" value="1"/>
</dbReference>
<evidence type="ECO:0000259" key="1">
    <source>
        <dbReference type="PROSITE" id="PS50011"/>
    </source>
</evidence>
<dbReference type="InterPro" id="IPR011009">
    <property type="entry name" value="Kinase-like_dom_sf"/>
</dbReference>
<name>A0A8K1CMR7_PYTOL</name>
<evidence type="ECO:0000313" key="2">
    <source>
        <dbReference type="EMBL" id="TMW66175.1"/>
    </source>
</evidence>
<protein>
    <recommendedName>
        <fullName evidence="1">Protein kinase domain-containing protein</fullName>
    </recommendedName>
</protein>
<organism evidence="2 3">
    <name type="scientific">Pythium oligandrum</name>
    <name type="common">Mycoparasitic fungus</name>
    <dbReference type="NCBI Taxonomy" id="41045"/>
    <lineage>
        <taxon>Eukaryota</taxon>
        <taxon>Sar</taxon>
        <taxon>Stramenopiles</taxon>
        <taxon>Oomycota</taxon>
        <taxon>Peronosporomycetes</taxon>
        <taxon>Pythiales</taxon>
        <taxon>Pythiaceae</taxon>
        <taxon>Pythium</taxon>
    </lineage>
</organism>
<dbReference type="PROSITE" id="PS50011">
    <property type="entry name" value="PROTEIN_KINASE_DOM"/>
    <property type="match status" value="1"/>
</dbReference>
<dbReference type="GO" id="GO:0004672">
    <property type="term" value="F:protein kinase activity"/>
    <property type="evidence" value="ECO:0007669"/>
    <property type="project" value="InterPro"/>
</dbReference>
<dbReference type="AlphaFoldDB" id="A0A8K1CMR7"/>
<feature type="domain" description="Protein kinase" evidence="1">
    <location>
        <begin position="1"/>
        <end position="232"/>
    </location>
</feature>
<dbReference type="OrthoDB" id="124164at2759"/>
<dbReference type="InterPro" id="IPR000719">
    <property type="entry name" value="Prot_kinase_dom"/>
</dbReference>
<comment type="caution">
    <text evidence="2">The sequence shown here is derived from an EMBL/GenBank/DDBJ whole genome shotgun (WGS) entry which is preliminary data.</text>
</comment>
<dbReference type="Proteomes" id="UP000794436">
    <property type="component" value="Unassembled WGS sequence"/>
</dbReference>
<proteinExistence type="predicted"/>
<evidence type="ECO:0000313" key="3">
    <source>
        <dbReference type="Proteomes" id="UP000794436"/>
    </source>
</evidence>
<dbReference type="EMBL" id="SPLM01000036">
    <property type="protein sequence ID" value="TMW66175.1"/>
    <property type="molecule type" value="Genomic_DNA"/>
</dbReference>
<sequence length="232" mass="26401">MLYRPSLLFVVDGVCVFRGEETESYMNIEVARKELCANTLWSYGQVPCVFGYGYEKRYPHGHDLSHIESVYRALEIARVPNVVRLVELDLYDNAAIFEPHDKNGSPANLTELFIALRNVLEALVVLHREGWAHGDIRWSKVLKRRDRESWFLIDLDEATISPQRHPSGTYLTKDHHAAEVSQELGNIHTAAADIWSVGQLIESCDPTVGWASCKRRMAFLKRLLANDPPTAQ</sequence>